<proteinExistence type="inferred from homology"/>
<dbReference type="GO" id="GO:0005634">
    <property type="term" value="C:nucleus"/>
    <property type="evidence" value="ECO:0007669"/>
    <property type="project" value="UniProtKB-SubCell"/>
</dbReference>
<dbReference type="PANTHER" id="PTHR10015">
    <property type="entry name" value="HEAT SHOCK TRANSCRIPTION FACTOR"/>
    <property type="match status" value="1"/>
</dbReference>
<dbReference type="InterPro" id="IPR000232">
    <property type="entry name" value="HSF_DNA-bd"/>
</dbReference>
<evidence type="ECO:0000259" key="5">
    <source>
        <dbReference type="SMART" id="SM00415"/>
    </source>
</evidence>
<dbReference type="EMBL" id="FR824227">
    <property type="protein sequence ID" value="CCA23143.1"/>
    <property type="molecule type" value="Genomic_DNA"/>
</dbReference>
<keyword evidence="6" id="KW-0346">Stress response</keyword>
<evidence type="ECO:0000256" key="3">
    <source>
        <dbReference type="ARBA" id="ARBA00023242"/>
    </source>
</evidence>
<evidence type="ECO:0000313" key="6">
    <source>
        <dbReference type="EMBL" id="CCA23143.1"/>
    </source>
</evidence>
<organism evidence="6">
    <name type="scientific">Albugo laibachii Nc14</name>
    <dbReference type="NCBI Taxonomy" id="890382"/>
    <lineage>
        <taxon>Eukaryota</taxon>
        <taxon>Sar</taxon>
        <taxon>Stramenopiles</taxon>
        <taxon>Oomycota</taxon>
        <taxon>Peronosporomycetes</taxon>
        <taxon>Albuginales</taxon>
        <taxon>Albuginaceae</taxon>
        <taxon>Albugo</taxon>
    </lineage>
</organism>
<keyword evidence="3" id="KW-0539">Nucleus</keyword>
<dbReference type="InterPro" id="IPR036388">
    <property type="entry name" value="WH-like_DNA-bd_sf"/>
</dbReference>
<dbReference type="HOGENOM" id="CLU_1681138_0_0_1"/>
<dbReference type="InterPro" id="IPR036390">
    <property type="entry name" value="WH_DNA-bd_sf"/>
</dbReference>
<dbReference type="GO" id="GO:0003700">
    <property type="term" value="F:DNA-binding transcription factor activity"/>
    <property type="evidence" value="ECO:0007669"/>
    <property type="project" value="InterPro"/>
</dbReference>
<reference evidence="6" key="1">
    <citation type="journal article" date="2011" name="PLoS Biol.">
        <title>Gene gain and loss during evolution of obligate parasitism in the white rust pathogen of Arabidopsis thaliana.</title>
        <authorList>
            <person name="Kemen E."/>
            <person name="Gardiner A."/>
            <person name="Schultz-Larsen T."/>
            <person name="Kemen A.C."/>
            <person name="Balmuth A.L."/>
            <person name="Robert-Seilaniantz A."/>
            <person name="Bailey K."/>
            <person name="Holub E."/>
            <person name="Studholme D.J."/>
            <person name="Maclean D."/>
            <person name="Jones J.D."/>
        </authorList>
    </citation>
    <scope>NUCLEOTIDE SEQUENCE</scope>
</reference>
<evidence type="ECO:0000256" key="4">
    <source>
        <dbReference type="RuleBase" id="RU004020"/>
    </source>
</evidence>
<reference evidence="6" key="2">
    <citation type="submission" date="2011-02" db="EMBL/GenBank/DDBJ databases">
        <authorList>
            <person name="MacLean D."/>
        </authorList>
    </citation>
    <scope>NUCLEOTIDE SEQUENCE</scope>
</reference>
<dbReference type="Pfam" id="PF00447">
    <property type="entry name" value="HSF_DNA-bind"/>
    <property type="match status" value="1"/>
</dbReference>
<comment type="similarity">
    <text evidence="4">Belongs to the HSF family.</text>
</comment>
<dbReference type="FunFam" id="1.10.10.10:FF:000286">
    <property type="entry name" value="Heat shock transcription factor"/>
    <property type="match status" value="1"/>
</dbReference>
<gene>
    <name evidence="6" type="primary">AlNc14C182G8245</name>
    <name evidence="6" type="ORF">ALNC14_092860</name>
</gene>
<dbReference type="SMART" id="SM00415">
    <property type="entry name" value="HSF"/>
    <property type="match status" value="1"/>
</dbReference>
<name>F0WP97_9STRA</name>
<keyword evidence="2" id="KW-0238">DNA-binding</keyword>
<accession>F0WP97</accession>
<evidence type="ECO:0000256" key="1">
    <source>
        <dbReference type="ARBA" id="ARBA00004123"/>
    </source>
</evidence>
<dbReference type="SUPFAM" id="SSF46785">
    <property type="entry name" value="Winged helix' DNA-binding domain"/>
    <property type="match status" value="1"/>
</dbReference>
<evidence type="ECO:0000256" key="2">
    <source>
        <dbReference type="ARBA" id="ARBA00023125"/>
    </source>
</evidence>
<dbReference type="GO" id="GO:0043565">
    <property type="term" value="F:sequence-specific DNA binding"/>
    <property type="evidence" value="ECO:0007669"/>
    <property type="project" value="InterPro"/>
</dbReference>
<comment type="subcellular location">
    <subcellularLocation>
        <location evidence="1">Nucleus</location>
    </subcellularLocation>
</comment>
<dbReference type="PANTHER" id="PTHR10015:SF427">
    <property type="entry name" value="HEAT SHOCK FACTOR PROTEIN"/>
    <property type="match status" value="1"/>
</dbReference>
<dbReference type="AlphaFoldDB" id="F0WP97"/>
<dbReference type="PRINTS" id="PR00056">
    <property type="entry name" value="HSFDOMAIN"/>
</dbReference>
<dbReference type="Gene3D" id="1.10.10.10">
    <property type="entry name" value="Winged helix-like DNA-binding domain superfamily/Winged helix DNA-binding domain"/>
    <property type="match status" value="1"/>
</dbReference>
<protein>
    <submittedName>
        <fullName evidence="6">Heat shock transcription factor putative</fullName>
    </submittedName>
</protein>
<feature type="domain" description="HSF-type DNA-binding" evidence="5">
    <location>
        <begin position="7"/>
        <end position="102"/>
    </location>
</feature>
<sequence length="157" mass="18455">MSMKPIKIPKFLKALYRMLETEDPNIISWSSDGHFFQIYDITRLEKEILSKYFKHNNFSSFQRQLNNFGFRKWTKTRANVCTFSHDTLRRCEPGELTLYIFGMKTSMESFSSEKDDDELLSTLTEEELDQLLNLSPLLNSTKGNEMHTSDIMYGVKL</sequence>